<dbReference type="SUPFAM" id="SSF161098">
    <property type="entry name" value="MetI-like"/>
    <property type="match status" value="1"/>
</dbReference>
<dbReference type="GO" id="GO:0055085">
    <property type="term" value="P:transmembrane transport"/>
    <property type="evidence" value="ECO:0007669"/>
    <property type="project" value="InterPro"/>
</dbReference>
<dbReference type="GO" id="GO:0005886">
    <property type="term" value="C:plasma membrane"/>
    <property type="evidence" value="ECO:0007669"/>
    <property type="project" value="UniProtKB-SubCell"/>
</dbReference>
<evidence type="ECO:0000256" key="6">
    <source>
        <dbReference type="ARBA" id="ARBA00023136"/>
    </source>
</evidence>
<dbReference type="InterPro" id="IPR000515">
    <property type="entry name" value="MetI-like"/>
</dbReference>
<reference evidence="9 10" key="1">
    <citation type="submission" date="2020-10" db="EMBL/GenBank/DDBJ databases">
        <title>Ca. Dormibacterota MAGs.</title>
        <authorList>
            <person name="Montgomery K."/>
        </authorList>
    </citation>
    <scope>NUCLEOTIDE SEQUENCE [LARGE SCALE GENOMIC DNA]</scope>
    <source>
        <strain evidence="9">SC8811_S16_3</strain>
    </source>
</reference>
<feature type="transmembrane region" description="Helical" evidence="7">
    <location>
        <begin position="12"/>
        <end position="31"/>
    </location>
</feature>
<evidence type="ECO:0000256" key="2">
    <source>
        <dbReference type="ARBA" id="ARBA00022448"/>
    </source>
</evidence>
<comment type="caution">
    <text evidence="9">The sequence shown here is derived from an EMBL/GenBank/DDBJ whole genome shotgun (WGS) entry which is preliminary data.</text>
</comment>
<evidence type="ECO:0000256" key="1">
    <source>
        <dbReference type="ARBA" id="ARBA00004651"/>
    </source>
</evidence>
<dbReference type="RefSeq" id="WP_338182588.1">
    <property type="nucleotide sequence ID" value="NZ_JAEKNQ010000063.1"/>
</dbReference>
<keyword evidence="5 7" id="KW-1133">Transmembrane helix</keyword>
<evidence type="ECO:0000256" key="5">
    <source>
        <dbReference type="ARBA" id="ARBA00022989"/>
    </source>
</evidence>
<keyword evidence="2 7" id="KW-0813">Transport</keyword>
<dbReference type="Proteomes" id="UP000620075">
    <property type="component" value="Unassembled WGS sequence"/>
</dbReference>
<keyword evidence="3" id="KW-1003">Cell membrane</keyword>
<organism evidence="9 10">
    <name type="scientific">Candidatus Dormiibacter inghamiae</name>
    <dbReference type="NCBI Taxonomy" id="3127013"/>
    <lineage>
        <taxon>Bacteria</taxon>
        <taxon>Bacillati</taxon>
        <taxon>Candidatus Dormiibacterota</taxon>
        <taxon>Candidatus Dormibacteria</taxon>
        <taxon>Candidatus Dormibacterales</taxon>
        <taxon>Candidatus Dormibacteraceae</taxon>
        <taxon>Candidatus Dormiibacter</taxon>
    </lineage>
</organism>
<proteinExistence type="inferred from homology"/>
<sequence length="274" mass="29976">MTARRALELGPRYLLLALALVLFLFPIYWMAVLSLDAPQTPFGLPPKLWPDWEFNNFASAWKAVPWGRYFLNTVFIAAMYTLLVCATSVLAGYAFASMSFPGKALIFACVLGMYMVPQEVTLVPNYVILAKLTWLNSFQAQIVPLGASIFGIFLMRQFFLTLPKDLWEAAQLDGVGHLRFLLLIGLPLARPALVTVALFHLVAAWNSFLWPLIVTSDDSVRPIQVGLSSFAAADSTQPVLLAAGAVMTTLPILVLFLVAQKQLVGGIAATGIRG</sequence>
<keyword evidence="4 7" id="KW-0812">Transmembrane</keyword>
<dbReference type="InterPro" id="IPR035906">
    <property type="entry name" value="MetI-like_sf"/>
</dbReference>
<feature type="transmembrane region" description="Helical" evidence="7">
    <location>
        <begin position="140"/>
        <end position="159"/>
    </location>
</feature>
<dbReference type="EMBL" id="JAEKNQ010000063">
    <property type="protein sequence ID" value="MBJ7604638.1"/>
    <property type="molecule type" value="Genomic_DNA"/>
</dbReference>
<comment type="similarity">
    <text evidence="7">Belongs to the binding-protein-dependent transport system permease family.</text>
</comment>
<name>A0A934NEU2_9BACT</name>
<dbReference type="PANTHER" id="PTHR43744">
    <property type="entry name" value="ABC TRANSPORTER PERMEASE PROTEIN MG189-RELATED-RELATED"/>
    <property type="match status" value="1"/>
</dbReference>
<dbReference type="CDD" id="cd06261">
    <property type="entry name" value="TM_PBP2"/>
    <property type="match status" value="1"/>
</dbReference>
<dbReference type="AlphaFoldDB" id="A0A934NEU2"/>
<evidence type="ECO:0000256" key="3">
    <source>
        <dbReference type="ARBA" id="ARBA00022475"/>
    </source>
</evidence>
<feature type="transmembrane region" description="Helical" evidence="7">
    <location>
        <begin position="105"/>
        <end position="128"/>
    </location>
</feature>
<protein>
    <submittedName>
        <fullName evidence="9">Carbohydrate ABC transporter permease</fullName>
    </submittedName>
</protein>
<evidence type="ECO:0000313" key="10">
    <source>
        <dbReference type="Proteomes" id="UP000620075"/>
    </source>
</evidence>
<dbReference type="PROSITE" id="PS50928">
    <property type="entry name" value="ABC_TM1"/>
    <property type="match status" value="1"/>
</dbReference>
<dbReference type="Pfam" id="PF00528">
    <property type="entry name" value="BPD_transp_1"/>
    <property type="match status" value="1"/>
</dbReference>
<evidence type="ECO:0000256" key="7">
    <source>
        <dbReference type="RuleBase" id="RU363032"/>
    </source>
</evidence>
<feature type="transmembrane region" description="Helical" evidence="7">
    <location>
        <begin position="69"/>
        <end position="93"/>
    </location>
</feature>
<feature type="transmembrane region" description="Helical" evidence="7">
    <location>
        <begin position="239"/>
        <end position="259"/>
    </location>
</feature>
<evidence type="ECO:0000259" key="8">
    <source>
        <dbReference type="PROSITE" id="PS50928"/>
    </source>
</evidence>
<evidence type="ECO:0000256" key="4">
    <source>
        <dbReference type="ARBA" id="ARBA00022692"/>
    </source>
</evidence>
<gene>
    <name evidence="9" type="ORF">JF888_15905</name>
</gene>
<evidence type="ECO:0000313" key="9">
    <source>
        <dbReference type="EMBL" id="MBJ7604638.1"/>
    </source>
</evidence>
<feature type="transmembrane region" description="Helical" evidence="7">
    <location>
        <begin position="180"/>
        <end position="202"/>
    </location>
</feature>
<keyword evidence="6 7" id="KW-0472">Membrane</keyword>
<dbReference type="Gene3D" id="1.10.3720.10">
    <property type="entry name" value="MetI-like"/>
    <property type="match status" value="1"/>
</dbReference>
<comment type="subcellular location">
    <subcellularLocation>
        <location evidence="1 7">Cell membrane</location>
        <topology evidence="1 7">Multi-pass membrane protein</topology>
    </subcellularLocation>
</comment>
<accession>A0A934NEU2</accession>
<dbReference type="PANTHER" id="PTHR43744:SF12">
    <property type="entry name" value="ABC TRANSPORTER PERMEASE PROTEIN MG189-RELATED"/>
    <property type="match status" value="1"/>
</dbReference>
<feature type="domain" description="ABC transmembrane type-1" evidence="8">
    <location>
        <begin position="70"/>
        <end position="259"/>
    </location>
</feature>